<gene>
    <name evidence="1" type="ORF">SAMN05216360_12161</name>
</gene>
<reference evidence="2" key="1">
    <citation type="submission" date="2016-10" db="EMBL/GenBank/DDBJ databases">
        <authorList>
            <person name="Varghese N."/>
            <person name="Submissions S."/>
        </authorList>
    </citation>
    <scope>NUCLEOTIDE SEQUENCE [LARGE SCALE GENOMIC DNA]</scope>
    <source>
        <strain evidence="2">BL47</strain>
    </source>
</reference>
<dbReference type="RefSeq" id="WP_091721576.1">
    <property type="nucleotide sequence ID" value="NZ_FNHS01000021.1"/>
</dbReference>
<name>A0A1H0J5T6_9HYPH</name>
<dbReference type="Proteomes" id="UP000198704">
    <property type="component" value="Unassembled WGS sequence"/>
</dbReference>
<evidence type="ECO:0000313" key="1">
    <source>
        <dbReference type="EMBL" id="SDO39096.1"/>
    </source>
</evidence>
<dbReference type="AlphaFoldDB" id="A0A1H0J5T6"/>
<organism evidence="1 2">
    <name type="scientific">Methylobacterium phyllostachyos</name>
    <dbReference type="NCBI Taxonomy" id="582672"/>
    <lineage>
        <taxon>Bacteria</taxon>
        <taxon>Pseudomonadati</taxon>
        <taxon>Pseudomonadota</taxon>
        <taxon>Alphaproteobacteria</taxon>
        <taxon>Hyphomicrobiales</taxon>
        <taxon>Methylobacteriaceae</taxon>
        <taxon>Methylobacterium</taxon>
    </lineage>
</organism>
<dbReference type="EMBL" id="FNHS01000021">
    <property type="protein sequence ID" value="SDO39096.1"/>
    <property type="molecule type" value="Genomic_DNA"/>
</dbReference>
<keyword evidence="2" id="KW-1185">Reference proteome</keyword>
<accession>A0A1H0J5T6</accession>
<sequence>MNFDKQRRLVERLLERTRAGELVWQESIRPDVFQAAFQNSSVQIKSVDDGRFTECHVSIIDAIGRIVDDFGRDELDRDSPRQPGSWSRALEELYALARRSALRADDAIDSILAEIE</sequence>
<evidence type="ECO:0000313" key="2">
    <source>
        <dbReference type="Proteomes" id="UP000198704"/>
    </source>
</evidence>
<protein>
    <submittedName>
        <fullName evidence="1">Uncharacterized protein</fullName>
    </submittedName>
</protein>
<proteinExistence type="predicted"/>
<dbReference type="STRING" id="582672.SAMN05216360_12161"/>